<reference evidence="11 12" key="1">
    <citation type="submission" date="2024-05" db="EMBL/GenBank/DDBJ databases">
        <title>The nuclear and mitochondrial genome assemblies of Tetragonisca angustula (Apidae: Meliponini), a tiny yet remarkable pollinator in the Neotropics.</title>
        <authorList>
            <person name="Ferrari R."/>
            <person name="Ricardo P.C."/>
            <person name="Dias F.C."/>
            <person name="Araujo N.S."/>
            <person name="Soares D.O."/>
            <person name="Zhou Q.-S."/>
            <person name="Zhu C.-D."/>
            <person name="Coutinho L."/>
            <person name="Airas M.C."/>
            <person name="Batista T.M."/>
        </authorList>
    </citation>
    <scope>NUCLEOTIDE SEQUENCE [LARGE SCALE GENOMIC DNA]</scope>
    <source>
        <strain evidence="11">ASF017062</strain>
        <tissue evidence="11">Abdomen</tissue>
    </source>
</reference>
<dbReference type="Proteomes" id="UP001432146">
    <property type="component" value="Unassembled WGS sequence"/>
</dbReference>
<protein>
    <submittedName>
        <fullName evidence="11">Uncharacterized protein</fullName>
    </submittedName>
</protein>
<dbReference type="GO" id="GO:0005886">
    <property type="term" value="C:plasma membrane"/>
    <property type="evidence" value="ECO:0007669"/>
    <property type="project" value="UniProtKB-SubCell"/>
</dbReference>
<gene>
    <name evidence="11" type="ORF">QLX08_004135</name>
</gene>
<evidence type="ECO:0000313" key="11">
    <source>
        <dbReference type="EMBL" id="KAK9304505.1"/>
    </source>
</evidence>
<evidence type="ECO:0000256" key="2">
    <source>
        <dbReference type="ARBA" id="ARBA00022475"/>
    </source>
</evidence>
<keyword evidence="7 10" id="KW-0472">Membrane</keyword>
<keyword evidence="12" id="KW-1185">Reference proteome</keyword>
<feature type="transmembrane region" description="Helical" evidence="10">
    <location>
        <begin position="7"/>
        <end position="24"/>
    </location>
</feature>
<evidence type="ECO:0000256" key="7">
    <source>
        <dbReference type="ARBA" id="ARBA00023136"/>
    </source>
</evidence>
<comment type="caution">
    <text evidence="11">The sequence shown here is derived from an EMBL/GenBank/DDBJ whole genome shotgun (WGS) entry which is preliminary data.</text>
</comment>
<dbReference type="GO" id="GO:0005549">
    <property type="term" value="F:odorant binding"/>
    <property type="evidence" value="ECO:0007669"/>
    <property type="project" value="InterPro"/>
</dbReference>
<comment type="subcellular location">
    <subcellularLocation>
        <location evidence="1">Cell membrane</location>
        <topology evidence="1">Multi-pass membrane protein</topology>
    </subcellularLocation>
</comment>
<evidence type="ECO:0000256" key="5">
    <source>
        <dbReference type="ARBA" id="ARBA00022725"/>
    </source>
</evidence>
<dbReference type="AlphaFoldDB" id="A0AAW1A390"/>
<dbReference type="GO" id="GO:0007165">
    <property type="term" value="P:signal transduction"/>
    <property type="evidence" value="ECO:0007669"/>
    <property type="project" value="UniProtKB-KW"/>
</dbReference>
<evidence type="ECO:0000256" key="3">
    <source>
        <dbReference type="ARBA" id="ARBA00022606"/>
    </source>
</evidence>
<dbReference type="GO" id="GO:0004984">
    <property type="term" value="F:olfactory receptor activity"/>
    <property type="evidence" value="ECO:0007669"/>
    <property type="project" value="InterPro"/>
</dbReference>
<keyword evidence="6 10" id="KW-1133">Transmembrane helix</keyword>
<dbReference type="PANTHER" id="PTHR21137">
    <property type="entry name" value="ODORANT RECEPTOR"/>
    <property type="match status" value="1"/>
</dbReference>
<evidence type="ECO:0000256" key="10">
    <source>
        <dbReference type="SAM" id="Phobius"/>
    </source>
</evidence>
<keyword evidence="4 10" id="KW-0812">Transmembrane</keyword>
<keyword evidence="3" id="KW-0716">Sensory transduction</keyword>
<keyword evidence="5" id="KW-0552">Olfaction</keyword>
<evidence type="ECO:0000256" key="1">
    <source>
        <dbReference type="ARBA" id="ARBA00004651"/>
    </source>
</evidence>
<evidence type="ECO:0000256" key="4">
    <source>
        <dbReference type="ARBA" id="ARBA00022692"/>
    </source>
</evidence>
<keyword evidence="8" id="KW-0675">Receptor</keyword>
<name>A0AAW1A390_9HYME</name>
<keyword evidence="2" id="KW-1003">Cell membrane</keyword>
<sequence length="103" mass="12070">MIAKVKFVAISIMFLFYVYMYAWPADHIHVSLNVSRSPYNIKWYDYSLELQKQILIILGYKKPITLSIPCFMPELTLRFFCSFVSNALSFCTALRAMVQDEPE</sequence>
<evidence type="ECO:0000256" key="8">
    <source>
        <dbReference type="ARBA" id="ARBA00023170"/>
    </source>
</evidence>
<dbReference type="InterPro" id="IPR004117">
    <property type="entry name" value="7tm6_olfct_rcpt"/>
</dbReference>
<proteinExistence type="predicted"/>
<evidence type="ECO:0000313" key="12">
    <source>
        <dbReference type="Proteomes" id="UP001432146"/>
    </source>
</evidence>
<evidence type="ECO:0000256" key="9">
    <source>
        <dbReference type="ARBA" id="ARBA00023224"/>
    </source>
</evidence>
<organism evidence="11 12">
    <name type="scientific">Tetragonisca angustula</name>
    <dbReference type="NCBI Taxonomy" id="166442"/>
    <lineage>
        <taxon>Eukaryota</taxon>
        <taxon>Metazoa</taxon>
        <taxon>Ecdysozoa</taxon>
        <taxon>Arthropoda</taxon>
        <taxon>Hexapoda</taxon>
        <taxon>Insecta</taxon>
        <taxon>Pterygota</taxon>
        <taxon>Neoptera</taxon>
        <taxon>Endopterygota</taxon>
        <taxon>Hymenoptera</taxon>
        <taxon>Apocrita</taxon>
        <taxon>Aculeata</taxon>
        <taxon>Apoidea</taxon>
        <taxon>Anthophila</taxon>
        <taxon>Apidae</taxon>
        <taxon>Tetragonisca</taxon>
    </lineage>
</organism>
<keyword evidence="9" id="KW-0807">Transducer</keyword>
<dbReference type="PANTHER" id="PTHR21137:SF35">
    <property type="entry name" value="ODORANT RECEPTOR 19A-RELATED"/>
    <property type="match status" value="1"/>
</dbReference>
<accession>A0AAW1A390</accession>
<dbReference type="EMBL" id="JAWNGG020000062">
    <property type="protein sequence ID" value="KAK9304505.1"/>
    <property type="molecule type" value="Genomic_DNA"/>
</dbReference>
<evidence type="ECO:0000256" key="6">
    <source>
        <dbReference type="ARBA" id="ARBA00022989"/>
    </source>
</evidence>